<organism evidence="3 4">
    <name type="scientific">Zhongshania arctica</name>
    <dbReference type="NCBI Taxonomy" id="3238302"/>
    <lineage>
        <taxon>Bacteria</taxon>
        <taxon>Pseudomonadati</taxon>
        <taxon>Pseudomonadota</taxon>
        <taxon>Gammaproteobacteria</taxon>
        <taxon>Cellvibrionales</taxon>
        <taxon>Spongiibacteraceae</taxon>
        <taxon>Zhongshania</taxon>
    </lineage>
</organism>
<feature type="transmembrane region" description="Helical" evidence="2">
    <location>
        <begin position="375"/>
        <end position="398"/>
    </location>
</feature>
<feature type="transmembrane region" description="Helical" evidence="2">
    <location>
        <begin position="337"/>
        <end position="363"/>
    </location>
</feature>
<dbReference type="Pfam" id="PF13347">
    <property type="entry name" value="MFS_2"/>
    <property type="match status" value="1"/>
</dbReference>
<proteinExistence type="inferred from homology"/>
<evidence type="ECO:0000313" key="4">
    <source>
        <dbReference type="Proteomes" id="UP001557484"/>
    </source>
</evidence>
<gene>
    <name evidence="3" type="ORF">AB4875_02405</name>
</gene>
<name>A0ABV3TRU8_9GAMM</name>
<feature type="transmembrane region" description="Helical" evidence="2">
    <location>
        <begin position="211"/>
        <end position="233"/>
    </location>
</feature>
<dbReference type="InterPro" id="IPR039672">
    <property type="entry name" value="MFS_2"/>
</dbReference>
<feature type="transmembrane region" description="Helical" evidence="2">
    <location>
        <begin position="168"/>
        <end position="190"/>
    </location>
</feature>
<feature type="transmembrane region" description="Helical" evidence="2">
    <location>
        <begin position="145"/>
        <end position="162"/>
    </location>
</feature>
<keyword evidence="4" id="KW-1185">Reference proteome</keyword>
<feature type="transmembrane region" description="Helical" evidence="2">
    <location>
        <begin position="101"/>
        <end position="125"/>
    </location>
</feature>
<keyword evidence="2" id="KW-0472">Membrane</keyword>
<sequence length="413" mass="44809">MRISFQYWRFFRYALPGLPLAALGLPFYIYAPLWLAEQGGYGYTLVGAIFFLARISDVVSDLPLGAWVDRRGSHRALWLGSWLLITVSALLLVLLPHPWSASALALALVLLMLGWTGITVPWLALPVNLSRNNIDRLRYNSSREGMLLLGTLMAMLAPAIVAPSALPWVLVSLLLILLLAVYLQGSQGAAETTKNILSFKVLLADVRVRSLALPWFLNMLANAIPGTVLLLFMREVLGAEDAVPLALLSYFLAGLIGVPFWYLLAKKLGDLRSWRIGLCSSAILFSFAALLGDGDVYWFIAISIGTGLALGADQALPSAMQTGLAQALSAEHGGAALGARMFALWSMLSKAAMGLAVGVSYLWLGSQADINVPPVWAITAVYVLAPVILKLVVFYMLGRSTVAWIGKREMYDS</sequence>
<comment type="caution">
    <text evidence="3">The sequence shown here is derived from an EMBL/GenBank/DDBJ whole genome shotgun (WGS) entry which is preliminary data.</text>
</comment>
<feature type="transmembrane region" description="Helical" evidence="2">
    <location>
        <begin position="245"/>
        <end position="264"/>
    </location>
</feature>
<dbReference type="RefSeq" id="WP_368374444.1">
    <property type="nucleotide sequence ID" value="NZ_JBFRYB010000001.1"/>
</dbReference>
<feature type="transmembrane region" description="Helical" evidence="2">
    <location>
        <begin position="12"/>
        <end position="31"/>
    </location>
</feature>
<dbReference type="PANTHER" id="PTHR11328:SF28">
    <property type="entry name" value="MAJOR FACILITATOR SUPERFAMILY DOMAIN-CONTAINING PROTEIN 12"/>
    <property type="match status" value="1"/>
</dbReference>
<evidence type="ECO:0000256" key="2">
    <source>
        <dbReference type="SAM" id="Phobius"/>
    </source>
</evidence>
<dbReference type="PANTHER" id="PTHR11328">
    <property type="entry name" value="MAJOR FACILITATOR SUPERFAMILY DOMAIN-CONTAINING PROTEIN"/>
    <property type="match status" value="1"/>
</dbReference>
<reference evidence="3 4" key="1">
    <citation type="journal article" date="2011" name="Int. J. Syst. Evol. Microbiol.">
        <title>Zhongshania antarctica gen. nov., sp. nov. and Zhongshania guokunii sp. nov., gammaproteobacteria respectively isolated from coastal attached (fast) ice and surface seawater of the Antarctic.</title>
        <authorList>
            <person name="Li H.J."/>
            <person name="Zhang X.Y."/>
            <person name="Chen C.X."/>
            <person name="Zhang Y.J."/>
            <person name="Gao Z.M."/>
            <person name="Yu Y."/>
            <person name="Chen X.L."/>
            <person name="Chen B."/>
            <person name="Zhang Y.Z."/>
        </authorList>
    </citation>
    <scope>NUCLEOTIDE SEQUENCE [LARGE SCALE GENOMIC DNA]</scope>
    <source>
        <strain evidence="3 4">R06B22</strain>
    </source>
</reference>
<dbReference type="Gene3D" id="1.20.1250.20">
    <property type="entry name" value="MFS general substrate transporter like domains"/>
    <property type="match status" value="2"/>
</dbReference>
<dbReference type="InterPro" id="IPR036259">
    <property type="entry name" value="MFS_trans_sf"/>
</dbReference>
<dbReference type="Proteomes" id="UP001557484">
    <property type="component" value="Unassembled WGS sequence"/>
</dbReference>
<dbReference type="SUPFAM" id="SSF103473">
    <property type="entry name" value="MFS general substrate transporter"/>
    <property type="match status" value="1"/>
</dbReference>
<feature type="transmembrane region" description="Helical" evidence="2">
    <location>
        <begin position="76"/>
        <end position="95"/>
    </location>
</feature>
<protein>
    <submittedName>
        <fullName evidence="3">MFS transporter</fullName>
    </submittedName>
</protein>
<evidence type="ECO:0000313" key="3">
    <source>
        <dbReference type="EMBL" id="MEX1664320.1"/>
    </source>
</evidence>
<feature type="transmembrane region" description="Helical" evidence="2">
    <location>
        <begin position="43"/>
        <end position="64"/>
    </location>
</feature>
<comment type="similarity">
    <text evidence="1">Belongs to the sodium:galactoside symporter (TC 2.A.2) family.</text>
</comment>
<keyword evidence="2" id="KW-0812">Transmembrane</keyword>
<accession>A0ABV3TRU8</accession>
<evidence type="ECO:0000256" key="1">
    <source>
        <dbReference type="ARBA" id="ARBA00009617"/>
    </source>
</evidence>
<dbReference type="EMBL" id="JBFRYB010000001">
    <property type="protein sequence ID" value="MEX1664320.1"/>
    <property type="molecule type" value="Genomic_DNA"/>
</dbReference>
<keyword evidence="2" id="KW-1133">Transmembrane helix</keyword>